<dbReference type="RefSeq" id="WP_217349723.1">
    <property type="nucleotide sequence ID" value="NZ_BMHF01000018.1"/>
</dbReference>
<dbReference type="Proteomes" id="UP000609323">
    <property type="component" value="Unassembled WGS sequence"/>
</dbReference>
<dbReference type="EMBL" id="BMHF01000018">
    <property type="protein sequence ID" value="GGA48935.1"/>
    <property type="molecule type" value="Genomic_DNA"/>
</dbReference>
<dbReference type="InterPro" id="IPR006059">
    <property type="entry name" value="SBP"/>
</dbReference>
<reference evidence="6" key="1">
    <citation type="journal article" date="2019" name="Int. J. Syst. Evol. Microbiol.">
        <title>The Global Catalogue of Microorganisms (GCM) 10K type strain sequencing project: providing services to taxonomists for standard genome sequencing and annotation.</title>
        <authorList>
            <consortium name="The Broad Institute Genomics Platform"/>
            <consortium name="The Broad Institute Genome Sequencing Center for Infectious Disease"/>
            <person name="Wu L."/>
            <person name="Ma J."/>
        </authorList>
    </citation>
    <scope>NUCLEOTIDE SEQUENCE [LARGE SCALE GENOMIC DNA]</scope>
    <source>
        <strain evidence="6">CGMCC 1.15044</strain>
    </source>
</reference>
<protein>
    <recommendedName>
        <fullName evidence="7">Sugar ABC transporter substrate-binding protein</fullName>
    </recommendedName>
</protein>
<dbReference type="PANTHER" id="PTHR43649:SF34">
    <property type="entry name" value="ABC TRANSPORTER PERIPLASMIC-BINDING PROTEIN YCJN-RELATED"/>
    <property type="match status" value="1"/>
</dbReference>
<comment type="caution">
    <text evidence="5">The sequence shown here is derived from an EMBL/GenBank/DDBJ whole genome shotgun (WGS) entry which is preliminary data.</text>
</comment>
<dbReference type="PROSITE" id="PS51257">
    <property type="entry name" value="PROKAR_LIPOPROTEIN"/>
    <property type="match status" value="1"/>
</dbReference>
<gene>
    <name evidence="5" type="ORF">GCM10010917_37780</name>
</gene>
<keyword evidence="3 4" id="KW-0732">Signal</keyword>
<dbReference type="PANTHER" id="PTHR43649">
    <property type="entry name" value="ARABINOSE-BINDING PROTEIN-RELATED"/>
    <property type="match status" value="1"/>
</dbReference>
<dbReference type="Pfam" id="PF13416">
    <property type="entry name" value="SBP_bac_8"/>
    <property type="match status" value="1"/>
</dbReference>
<evidence type="ECO:0000256" key="2">
    <source>
        <dbReference type="ARBA" id="ARBA00022448"/>
    </source>
</evidence>
<evidence type="ECO:0000256" key="1">
    <source>
        <dbReference type="ARBA" id="ARBA00008520"/>
    </source>
</evidence>
<evidence type="ECO:0008006" key="7">
    <source>
        <dbReference type="Google" id="ProtNLM"/>
    </source>
</evidence>
<name>A0ABQ1GRF5_9BACL</name>
<evidence type="ECO:0000313" key="6">
    <source>
        <dbReference type="Proteomes" id="UP000609323"/>
    </source>
</evidence>
<accession>A0ABQ1GRF5</accession>
<dbReference type="SUPFAM" id="SSF53850">
    <property type="entry name" value="Periplasmic binding protein-like II"/>
    <property type="match status" value="1"/>
</dbReference>
<evidence type="ECO:0000313" key="5">
    <source>
        <dbReference type="EMBL" id="GGA48935.1"/>
    </source>
</evidence>
<proteinExistence type="inferred from homology"/>
<sequence>MNNMWKKAGLALTSLLLGAAVLSGCGSGEAKAPKDYDFYIFNAKTENADALAEVVKKYEQENGLKIKVFSLGTTDSAETLRSEMNSSHKPAIFSTNIGGVAEWSESKAIMDLNQATNPELKALADKIPDSMRLSMDGSQNYGIPYNIEGYGLIIDTRMVDGLFGSEHTAAFLDDFKAATYDEFESFVTAVDDYIQSDKPGSVTLNGHTYKFAGEKTALTKELTGVFAEAGAEKWTYGDHMGNMALNAIFDSPVAAKNATEEQVDELQSPVEKVVQTLDLYSQHAAGMNGPAKRGPDYINSTTASYDVSVQLFASGKALLLKQGNWVYPNIAKLNTDILPYLTFLPIKLPLEQSDIKVPGLTVEKFNRSVPEFVPSYYAINTKVTKREQDLAQQFLVWLNTSEEGRKAIVNDFEFIPYNADAGVKFDNTLNNSLIAYKVAGDTLSNPFNGSPAGGSYWGQEVFGTILQENYLNSPKAWTQEDYRDIAKQSVQGWKDAMY</sequence>
<keyword evidence="6" id="KW-1185">Reference proteome</keyword>
<keyword evidence="2" id="KW-0813">Transport</keyword>
<dbReference type="InterPro" id="IPR050490">
    <property type="entry name" value="Bact_solute-bd_prot1"/>
</dbReference>
<comment type="similarity">
    <text evidence="1">Belongs to the bacterial solute-binding protein 1 family.</text>
</comment>
<evidence type="ECO:0000256" key="4">
    <source>
        <dbReference type="SAM" id="SignalP"/>
    </source>
</evidence>
<feature type="signal peptide" evidence="4">
    <location>
        <begin position="1"/>
        <end position="30"/>
    </location>
</feature>
<evidence type="ECO:0000256" key="3">
    <source>
        <dbReference type="ARBA" id="ARBA00022729"/>
    </source>
</evidence>
<organism evidence="5 6">
    <name type="scientific">Paenibacillus physcomitrellae</name>
    <dbReference type="NCBI Taxonomy" id="1619311"/>
    <lineage>
        <taxon>Bacteria</taxon>
        <taxon>Bacillati</taxon>
        <taxon>Bacillota</taxon>
        <taxon>Bacilli</taxon>
        <taxon>Bacillales</taxon>
        <taxon>Paenibacillaceae</taxon>
        <taxon>Paenibacillus</taxon>
    </lineage>
</organism>
<dbReference type="Gene3D" id="3.40.190.10">
    <property type="entry name" value="Periplasmic binding protein-like II"/>
    <property type="match status" value="1"/>
</dbReference>
<feature type="chain" id="PRO_5045786381" description="Sugar ABC transporter substrate-binding protein" evidence="4">
    <location>
        <begin position="31"/>
        <end position="498"/>
    </location>
</feature>